<dbReference type="RefSeq" id="WP_186902226.1">
    <property type="nucleotide sequence ID" value="NZ_JACOGD010000001.1"/>
</dbReference>
<reference evidence="2 3" key="1">
    <citation type="submission" date="2020-08" db="EMBL/GenBank/DDBJ databases">
        <title>Novel species isolated from subtropical streams in China.</title>
        <authorList>
            <person name="Lu H."/>
        </authorList>
    </citation>
    <scope>NUCLEOTIDE SEQUENCE [LARGE SCALE GENOMIC DNA]</scope>
    <source>
        <strain evidence="2 3">CY22W</strain>
    </source>
</reference>
<keyword evidence="3" id="KW-1185">Reference proteome</keyword>
<evidence type="ECO:0008006" key="4">
    <source>
        <dbReference type="Google" id="ProtNLM"/>
    </source>
</evidence>
<evidence type="ECO:0000313" key="2">
    <source>
        <dbReference type="EMBL" id="MBC3930347.1"/>
    </source>
</evidence>
<protein>
    <recommendedName>
        <fullName evidence="4">FtsK gamma domain-containing protein</fullName>
    </recommendedName>
</protein>
<proteinExistence type="predicted"/>
<feature type="region of interest" description="Disordered" evidence="1">
    <location>
        <begin position="87"/>
        <end position="106"/>
    </location>
</feature>
<gene>
    <name evidence="2" type="ORF">H8K43_01585</name>
</gene>
<name>A0ABR7A0B9_9BURK</name>
<evidence type="ECO:0000313" key="3">
    <source>
        <dbReference type="Proteomes" id="UP000654304"/>
    </source>
</evidence>
<comment type="caution">
    <text evidence="2">The sequence shown here is derived from an EMBL/GenBank/DDBJ whole genome shotgun (WGS) entry which is preliminary data.</text>
</comment>
<sequence length="200" mass="22505">MFASIYDKTDKGRQEIATRQFQLQNRLRTLLVMVDGKQSAAELLRKVQALGLDENSVQELIDGDFISPIKDSVEVVTTLPVTPDALEPVQHQQGSPDPSTVSTSVSDVPLPELSGAEQFQAVYRFFNETIKANLGFRGFALQLKVERAGNLEDFEYLRIPFLEAVMKAKGRDFARNLRDQLDILLYQGRQIHGHTVLDDE</sequence>
<dbReference type="EMBL" id="JACOGD010000001">
    <property type="protein sequence ID" value="MBC3930347.1"/>
    <property type="molecule type" value="Genomic_DNA"/>
</dbReference>
<evidence type="ECO:0000256" key="1">
    <source>
        <dbReference type="SAM" id="MobiDB-lite"/>
    </source>
</evidence>
<organism evidence="2 3">
    <name type="scientific">Undibacterium curvum</name>
    <dbReference type="NCBI Taxonomy" id="2762294"/>
    <lineage>
        <taxon>Bacteria</taxon>
        <taxon>Pseudomonadati</taxon>
        <taxon>Pseudomonadota</taxon>
        <taxon>Betaproteobacteria</taxon>
        <taxon>Burkholderiales</taxon>
        <taxon>Oxalobacteraceae</taxon>
        <taxon>Undibacterium</taxon>
    </lineage>
</organism>
<dbReference type="Proteomes" id="UP000654304">
    <property type="component" value="Unassembled WGS sequence"/>
</dbReference>
<feature type="compositionally biased region" description="Low complexity" evidence="1">
    <location>
        <begin position="95"/>
        <end position="106"/>
    </location>
</feature>
<accession>A0ABR7A0B9</accession>